<dbReference type="EMBL" id="BAAANY010000018">
    <property type="protein sequence ID" value="GAA1690418.1"/>
    <property type="molecule type" value="Genomic_DNA"/>
</dbReference>
<feature type="region of interest" description="Disordered" evidence="1">
    <location>
        <begin position="215"/>
        <end position="265"/>
    </location>
</feature>
<evidence type="ECO:0000313" key="2">
    <source>
        <dbReference type="EMBL" id="GAA1690418.1"/>
    </source>
</evidence>
<dbReference type="PANTHER" id="PTHR32305">
    <property type="match status" value="1"/>
</dbReference>
<organism evidence="2 3">
    <name type="scientific">Fodinicola feengrottensis</name>
    <dbReference type="NCBI Taxonomy" id="435914"/>
    <lineage>
        <taxon>Bacteria</taxon>
        <taxon>Bacillati</taxon>
        <taxon>Actinomycetota</taxon>
        <taxon>Actinomycetes</taxon>
        <taxon>Mycobacteriales</taxon>
        <taxon>Fodinicola</taxon>
    </lineage>
</organism>
<dbReference type="NCBIfam" id="TIGR01643">
    <property type="entry name" value="YD_repeat_2x"/>
    <property type="match status" value="7"/>
</dbReference>
<dbReference type="RefSeq" id="WP_344312351.1">
    <property type="nucleotide sequence ID" value="NZ_BAAANY010000018.1"/>
</dbReference>
<evidence type="ECO:0000256" key="1">
    <source>
        <dbReference type="SAM" id="MobiDB-lite"/>
    </source>
</evidence>
<feature type="compositionally biased region" description="Polar residues" evidence="1">
    <location>
        <begin position="811"/>
        <end position="822"/>
    </location>
</feature>
<feature type="region of interest" description="Disordered" evidence="1">
    <location>
        <begin position="968"/>
        <end position="997"/>
    </location>
</feature>
<dbReference type="Proteomes" id="UP001500618">
    <property type="component" value="Unassembled WGS sequence"/>
</dbReference>
<gene>
    <name evidence="2" type="ORF">GCM10009765_44890</name>
</gene>
<name>A0ABN2HMQ0_9ACTN</name>
<feature type="compositionally biased region" description="Polar residues" evidence="1">
    <location>
        <begin position="785"/>
        <end position="802"/>
    </location>
</feature>
<dbReference type="InterPro" id="IPR031325">
    <property type="entry name" value="RHS_repeat"/>
</dbReference>
<keyword evidence="3" id="KW-1185">Reference proteome</keyword>
<accession>A0ABN2HMQ0</accession>
<dbReference type="NCBIfam" id="TIGR03696">
    <property type="entry name" value="Rhs_assc_core"/>
    <property type="match status" value="1"/>
</dbReference>
<feature type="region of interest" description="Disordered" evidence="1">
    <location>
        <begin position="783"/>
        <end position="862"/>
    </location>
</feature>
<dbReference type="PANTHER" id="PTHR32305:SF17">
    <property type="entry name" value="TRNA NUCLEASE WAPA"/>
    <property type="match status" value="1"/>
</dbReference>
<feature type="compositionally biased region" description="Polar residues" evidence="1">
    <location>
        <begin position="243"/>
        <end position="262"/>
    </location>
</feature>
<dbReference type="Gene3D" id="2.180.10.10">
    <property type="entry name" value="RHS repeat-associated core"/>
    <property type="match status" value="4"/>
</dbReference>
<feature type="region of interest" description="Disordered" evidence="1">
    <location>
        <begin position="1019"/>
        <end position="1046"/>
    </location>
</feature>
<feature type="compositionally biased region" description="Polar residues" evidence="1">
    <location>
        <begin position="735"/>
        <end position="745"/>
    </location>
</feature>
<feature type="region of interest" description="Disordered" evidence="1">
    <location>
        <begin position="693"/>
        <end position="716"/>
    </location>
</feature>
<proteinExistence type="predicted"/>
<protein>
    <recommendedName>
        <fullName evidence="4">RHS repeat protein</fullName>
    </recommendedName>
</protein>
<dbReference type="InterPro" id="IPR050708">
    <property type="entry name" value="T6SS_VgrG/RHS"/>
</dbReference>
<dbReference type="Pfam" id="PF05593">
    <property type="entry name" value="RHS_repeat"/>
    <property type="match status" value="4"/>
</dbReference>
<dbReference type="InterPro" id="IPR022385">
    <property type="entry name" value="Rhs_assc_core"/>
</dbReference>
<comment type="caution">
    <text evidence="2">The sequence shown here is derived from an EMBL/GenBank/DDBJ whole genome shotgun (WGS) entry which is preliminary data.</text>
</comment>
<dbReference type="InterPro" id="IPR006530">
    <property type="entry name" value="YD"/>
</dbReference>
<sequence>MRPTISYGYNTFGEPTQQRDANGVLTSITRNVHGDPTMIAGPTYTPPGGQPITPTTKTDYNTSGLPISTTDPLGHQTTYSYDLYGRPITQTDPALPGQDAGVTTVGYDRAGRTLSTVDPTGARTEATYDERGLQITSTAVDRATSPSNFVTHLGYSDAGDLTSLTTPAGNTSTAWYNAAGQPRATTDPTGLETDYTYDLAGRTVAVKSPTGVTTNTDFDLAGRPTKSTVSAPDGSPGNPAPRVTTSTYDNNDNVLSTTSPQGRVTGYSYDAGNRLTSVINHPSTGKTTTVGLGYDALDNQTRMVDGNGNATDTTYNSLGLTESVVEPTTSTFSSPSDRTWTSSYNAAGQNVRQTAPGGVATTSAYDVLGNLVSQTGSGADATAARSLTWDKDSRLVSASSPTGTITYGYNDRGLLTASSSASSGGGAAANVANAASPTTFGYDADGQLSSRIDAAGTIGFTYDKAGQLATTADPLTGRTLTYARNALGQLASVSYGTGANRTYGYNPFGDLASDTSKTTSGSTSAAVSYSYDNDDLLTGKTTSGFAGAATNTYSYDGSARLTGWNNGSSATNYSWDDAGNRTSVARTLSGQTSTTTAAYDARNELSSTSDGTSYTYTARGTRATVTGTGAGSPTTSYTTDAFERLTSITDNGGGASANTTALTYDSLDRTATVNNTPVGYDGPTNTPVTVPTGSGGSSLINRDPAGSPISDRPGATGRLLLADQHNDITGAVDPTTGSLTGSTNLDPFGAPTANSGTTSAVGYQSSWSADGLLNTASRWYDPTSGAFTSRDTWTLNPATDTPNRYDYANANPLNATDPTGHQDQNDGDGSNAGGGGSVGVCCTGTAPRPRVPSEGSGGGGGFGPTGAAAGILLWIFQHLPSNFPHFGGGSSSGAAPLRYGCVAYCGLIGNDSPRPYRHFPNSPDGGTDPTPGGCWFMCGPGGGSPVRPPTQADLNALQHLLNLHIEVPRSSLKSQGNSRGNKVSASKTPITDPVGSVSDEAAKTTTCTVVCDTEASIAGADPSAQLNPPGPSQRTSPQQSKRFDLGDGTYYHPGDGTIRDGAGVVIDIDNSNEDVALGIRGRSLRGTGNSAESLEQFSDRNGFTHFLHSKDWKADVRSAVNDPNTRLHIKLDGFAGRNPSEKFSNAYKQGAGDSWFATEWEMYQVGLSIRTSNRTWDSITFYENGHVVTLDQPDFPRPER</sequence>
<feature type="region of interest" description="Disordered" evidence="1">
    <location>
        <begin position="728"/>
        <end position="757"/>
    </location>
</feature>
<feature type="compositionally biased region" description="Polar residues" evidence="1">
    <location>
        <begin position="971"/>
        <end position="989"/>
    </location>
</feature>
<evidence type="ECO:0000313" key="3">
    <source>
        <dbReference type="Proteomes" id="UP001500618"/>
    </source>
</evidence>
<evidence type="ECO:0008006" key="4">
    <source>
        <dbReference type="Google" id="ProtNLM"/>
    </source>
</evidence>
<reference evidence="2 3" key="1">
    <citation type="journal article" date="2019" name="Int. J. Syst. Evol. Microbiol.">
        <title>The Global Catalogue of Microorganisms (GCM) 10K type strain sequencing project: providing services to taxonomists for standard genome sequencing and annotation.</title>
        <authorList>
            <consortium name="The Broad Institute Genomics Platform"/>
            <consortium name="The Broad Institute Genome Sequencing Center for Infectious Disease"/>
            <person name="Wu L."/>
            <person name="Ma J."/>
        </authorList>
    </citation>
    <scope>NUCLEOTIDE SEQUENCE [LARGE SCALE GENOMIC DNA]</scope>
    <source>
        <strain evidence="2 3">JCM 14718</strain>
    </source>
</reference>